<evidence type="ECO:0000256" key="1">
    <source>
        <dbReference type="SAM" id="Phobius"/>
    </source>
</evidence>
<geneLocation type="plasmid" evidence="2 3">
    <name>unnamed2</name>
</geneLocation>
<protein>
    <recommendedName>
        <fullName evidence="4">MFS transporter</fullName>
    </recommendedName>
</protein>
<accession>A0ABX8TDK9</accession>
<sequence length="91" mass="9983">MAIWKLLTFARGPVKITFGLVTVSGWIGGVILMPALLWYANAYKGSDFGPSMFALFIGVGLAMGLIGPVILVKYDSLLFRLQPEDRITIYT</sequence>
<name>A0ABX8TDK9_9HYPH</name>
<keyword evidence="3" id="KW-1185">Reference proteome</keyword>
<organism evidence="2 3">
    <name type="scientific">Agrobacterium larrymoorei</name>
    <dbReference type="NCBI Taxonomy" id="160699"/>
    <lineage>
        <taxon>Bacteria</taxon>
        <taxon>Pseudomonadati</taxon>
        <taxon>Pseudomonadota</taxon>
        <taxon>Alphaproteobacteria</taxon>
        <taxon>Hyphomicrobiales</taxon>
        <taxon>Rhizobiaceae</taxon>
        <taxon>Rhizobium/Agrobacterium group</taxon>
        <taxon>Agrobacterium</taxon>
    </lineage>
</organism>
<dbReference type="Proteomes" id="UP000826513">
    <property type="component" value="Plasmid unnamed2"/>
</dbReference>
<gene>
    <name evidence="2" type="ORF">J5285_25945</name>
</gene>
<keyword evidence="1" id="KW-0472">Membrane</keyword>
<keyword evidence="1" id="KW-1133">Transmembrane helix</keyword>
<dbReference type="EMBL" id="CP072171">
    <property type="protein sequence ID" value="QYA10800.1"/>
    <property type="molecule type" value="Genomic_DNA"/>
</dbReference>
<reference evidence="2 3" key="1">
    <citation type="submission" date="2021-03" db="EMBL/GenBank/DDBJ databases">
        <title>Rapid diversification of plasmids in a genus of pathogenic and nitrogen fixing bacteria.</title>
        <authorList>
            <person name="Weisberg A.J."/>
            <person name="Miller M."/>
            <person name="Ream W."/>
            <person name="Grunwald N.J."/>
            <person name="Chang J.H."/>
        </authorList>
    </citation>
    <scope>NUCLEOTIDE SEQUENCE [LARGE SCALE GENOMIC DNA]</scope>
    <source>
        <strain evidence="2 3">AF3.44</strain>
        <plasmid evidence="2 3">unnamed2</plasmid>
    </source>
</reference>
<keyword evidence="1" id="KW-0812">Transmembrane</keyword>
<proteinExistence type="predicted"/>
<evidence type="ECO:0000313" key="3">
    <source>
        <dbReference type="Proteomes" id="UP000826513"/>
    </source>
</evidence>
<keyword evidence="2" id="KW-0614">Plasmid</keyword>
<evidence type="ECO:0008006" key="4">
    <source>
        <dbReference type="Google" id="ProtNLM"/>
    </source>
</evidence>
<feature type="transmembrane region" description="Helical" evidence="1">
    <location>
        <begin position="52"/>
        <end position="72"/>
    </location>
</feature>
<evidence type="ECO:0000313" key="2">
    <source>
        <dbReference type="EMBL" id="QYA10800.1"/>
    </source>
</evidence>
<dbReference type="RefSeq" id="WP_174051874.1">
    <property type="nucleotide sequence ID" value="NZ_CP072171.1"/>
</dbReference>
<feature type="transmembrane region" description="Helical" evidence="1">
    <location>
        <begin position="20"/>
        <end position="40"/>
    </location>
</feature>